<keyword evidence="1" id="KW-0175">Coiled coil</keyword>
<evidence type="ECO:0000313" key="4">
    <source>
        <dbReference type="Proteomes" id="UP000013827"/>
    </source>
</evidence>
<dbReference type="GO" id="GO:0005509">
    <property type="term" value="F:calcium ion binding"/>
    <property type="evidence" value="ECO:0007669"/>
    <property type="project" value="InterPro"/>
</dbReference>
<dbReference type="InterPro" id="IPR002048">
    <property type="entry name" value="EF_hand_dom"/>
</dbReference>
<dbReference type="InterPro" id="IPR011992">
    <property type="entry name" value="EF-hand-dom_pair"/>
</dbReference>
<dbReference type="EnsemblProtists" id="EOD38149">
    <property type="protein sequence ID" value="EOD38149"/>
    <property type="gene ID" value="EMIHUDRAFT_433610"/>
</dbReference>
<name>A0A0D3KQW4_EMIH1</name>
<dbReference type="GeneID" id="17283419"/>
<proteinExistence type="predicted"/>
<dbReference type="KEGG" id="ehx:EMIHUDRAFT_433610"/>
<dbReference type="Proteomes" id="UP000013827">
    <property type="component" value="Unassembled WGS sequence"/>
</dbReference>
<evidence type="ECO:0000259" key="2">
    <source>
        <dbReference type="PROSITE" id="PS50222"/>
    </source>
</evidence>
<dbReference type="PaxDb" id="2903-EOD38149"/>
<reference evidence="4" key="1">
    <citation type="journal article" date="2013" name="Nature">
        <title>Pan genome of the phytoplankton Emiliania underpins its global distribution.</title>
        <authorList>
            <person name="Read B.A."/>
            <person name="Kegel J."/>
            <person name="Klute M.J."/>
            <person name="Kuo A."/>
            <person name="Lefebvre S.C."/>
            <person name="Maumus F."/>
            <person name="Mayer C."/>
            <person name="Miller J."/>
            <person name="Monier A."/>
            <person name="Salamov A."/>
            <person name="Young J."/>
            <person name="Aguilar M."/>
            <person name="Claverie J.M."/>
            <person name="Frickenhaus S."/>
            <person name="Gonzalez K."/>
            <person name="Herman E.K."/>
            <person name="Lin Y.C."/>
            <person name="Napier J."/>
            <person name="Ogata H."/>
            <person name="Sarno A.F."/>
            <person name="Shmutz J."/>
            <person name="Schroeder D."/>
            <person name="de Vargas C."/>
            <person name="Verret F."/>
            <person name="von Dassow P."/>
            <person name="Valentin K."/>
            <person name="Van de Peer Y."/>
            <person name="Wheeler G."/>
            <person name="Dacks J.B."/>
            <person name="Delwiche C.F."/>
            <person name="Dyhrman S.T."/>
            <person name="Glockner G."/>
            <person name="John U."/>
            <person name="Richards T."/>
            <person name="Worden A.Z."/>
            <person name="Zhang X."/>
            <person name="Grigoriev I.V."/>
            <person name="Allen A.E."/>
            <person name="Bidle K."/>
            <person name="Borodovsky M."/>
            <person name="Bowler C."/>
            <person name="Brownlee C."/>
            <person name="Cock J.M."/>
            <person name="Elias M."/>
            <person name="Gladyshev V.N."/>
            <person name="Groth M."/>
            <person name="Guda C."/>
            <person name="Hadaegh A."/>
            <person name="Iglesias-Rodriguez M.D."/>
            <person name="Jenkins J."/>
            <person name="Jones B.M."/>
            <person name="Lawson T."/>
            <person name="Leese F."/>
            <person name="Lindquist E."/>
            <person name="Lobanov A."/>
            <person name="Lomsadze A."/>
            <person name="Malik S.B."/>
            <person name="Marsh M.E."/>
            <person name="Mackinder L."/>
            <person name="Mock T."/>
            <person name="Mueller-Roeber B."/>
            <person name="Pagarete A."/>
            <person name="Parker M."/>
            <person name="Probert I."/>
            <person name="Quesneville H."/>
            <person name="Raines C."/>
            <person name="Rensing S.A."/>
            <person name="Riano-Pachon D.M."/>
            <person name="Richier S."/>
            <person name="Rokitta S."/>
            <person name="Shiraiwa Y."/>
            <person name="Soanes D.M."/>
            <person name="van der Giezen M."/>
            <person name="Wahlund T.M."/>
            <person name="Williams B."/>
            <person name="Wilson W."/>
            <person name="Wolfe G."/>
            <person name="Wurch L.L."/>
        </authorList>
    </citation>
    <scope>NUCLEOTIDE SEQUENCE</scope>
</reference>
<evidence type="ECO:0000313" key="3">
    <source>
        <dbReference type="EnsemblProtists" id="EOD38149"/>
    </source>
</evidence>
<sequence>MLWGCRPDVISLAFEEHDADSDGLLTAAEAEQALKQAARVSMPRFRMKHAIADAEAGSPSISLAEFRTLVKRIERARRNGTVREADAEAERAEAEASAAVAEAERLRAELARLRGDNRELRALRDRLEARLDRRLGPHGRAAERRRADSEELVSKLDSTSGAMQRLSTSLSREIAGLGDAGPAEQLAASDLLNIALQTLAPRLEASFSAQMVEALKGAGGGLALGSSGYQLCAERDGKPIEDAQQKLFDLSVTCDRCFRLQDYADLERDAAEWPAAYSALDLAALKKNTLVCADVCIEAKLALEEGVTLALRSKSWFKPSVELQQDEDGAEAGRPSVMVRAEKMRIWFCTDASILKAGFLQRPAVTSDIDIAVGWLPLPDSFESRLLPRILEQVLAQFSPRPYEFARVFHFLPGLEGAEGRPIECRI</sequence>
<dbReference type="SUPFAM" id="SSF47473">
    <property type="entry name" value="EF-hand"/>
    <property type="match status" value="1"/>
</dbReference>
<dbReference type="HOGENOM" id="CLU_643174_0_0_1"/>
<dbReference type="RefSeq" id="XP_005790578.1">
    <property type="nucleotide sequence ID" value="XM_005790521.1"/>
</dbReference>
<feature type="coiled-coil region" evidence="1">
    <location>
        <begin position="82"/>
        <end position="130"/>
    </location>
</feature>
<accession>A0A0D3KQW4</accession>
<protein>
    <recommendedName>
        <fullName evidence="2">EF-hand domain-containing protein</fullName>
    </recommendedName>
</protein>
<organism evidence="3 4">
    <name type="scientific">Emiliania huxleyi (strain CCMP1516)</name>
    <dbReference type="NCBI Taxonomy" id="280463"/>
    <lineage>
        <taxon>Eukaryota</taxon>
        <taxon>Haptista</taxon>
        <taxon>Haptophyta</taxon>
        <taxon>Prymnesiophyceae</taxon>
        <taxon>Isochrysidales</taxon>
        <taxon>Noelaerhabdaceae</taxon>
        <taxon>Emiliania</taxon>
    </lineage>
</organism>
<evidence type="ECO:0000256" key="1">
    <source>
        <dbReference type="SAM" id="Coils"/>
    </source>
</evidence>
<keyword evidence="4" id="KW-1185">Reference proteome</keyword>
<dbReference type="PROSITE" id="PS50222">
    <property type="entry name" value="EF_HAND_2"/>
    <property type="match status" value="1"/>
</dbReference>
<reference evidence="3" key="2">
    <citation type="submission" date="2024-10" db="UniProtKB">
        <authorList>
            <consortium name="EnsemblProtists"/>
        </authorList>
    </citation>
    <scope>IDENTIFICATION</scope>
</reference>
<feature type="domain" description="EF-hand" evidence="2">
    <location>
        <begin position="5"/>
        <end position="40"/>
    </location>
</feature>
<dbReference type="AlphaFoldDB" id="A0A0D3KQW4"/>